<dbReference type="SMART" id="SM00185">
    <property type="entry name" value="ARM"/>
    <property type="match status" value="8"/>
</dbReference>
<evidence type="ECO:0000313" key="10">
    <source>
        <dbReference type="Proteomes" id="UP001295423"/>
    </source>
</evidence>
<dbReference type="InterPro" id="IPR032413">
    <property type="entry name" value="Arm_3"/>
</dbReference>
<name>A0AAD2FYD7_9STRA</name>
<dbReference type="EMBL" id="CAKOGP040001914">
    <property type="protein sequence ID" value="CAJ1956407.1"/>
    <property type="molecule type" value="Genomic_DNA"/>
</dbReference>
<proteinExistence type="inferred from homology"/>
<dbReference type="Proteomes" id="UP001295423">
    <property type="component" value="Unassembled WGS sequence"/>
</dbReference>
<dbReference type="PROSITE" id="PS50176">
    <property type="entry name" value="ARM_REPEAT"/>
    <property type="match status" value="2"/>
</dbReference>
<evidence type="ECO:0000256" key="5">
    <source>
        <dbReference type="PIRNR" id="PIRNR005673"/>
    </source>
</evidence>
<organism evidence="9 10">
    <name type="scientific">Cylindrotheca closterium</name>
    <dbReference type="NCBI Taxonomy" id="2856"/>
    <lineage>
        <taxon>Eukaryota</taxon>
        <taxon>Sar</taxon>
        <taxon>Stramenopiles</taxon>
        <taxon>Ochrophyta</taxon>
        <taxon>Bacillariophyta</taxon>
        <taxon>Bacillariophyceae</taxon>
        <taxon>Bacillariophycidae</taxon>
        <taxon>Bacillariales</taxon>
        <taxon>Bacillariaceae</taxon>
        <taxon>Cylindrotheca</taxon>
    </lineage>
</organism>
<dbReference type="Gene3D" id="1.20.5.690">
    <property type="entry name" value="Importin-alpha, importin-beta-binding domain"/>
    <property type="match status" value="1"/>
</dbReference>
<evidence type="ECO:0000256" key="4">
    <source>
        <dbReference type="ARBA" id="ARBA00022927"/>
    </source>
</evidence>
<feature type="repeat" description="ARM" evidence="6">
    <location>
        <begin position="159"/>
        <end position="201"/>
    </location>
</feature>
<dbReference type="PANTHER" id="PTHR23316">
    <property type="entry name" value="IMPORTIN ALPHA"/>
    <property type="match status" value="1"/>
</dbReference>
<evidence type="ECO:0000256" key="1">
    <source>
        <dbReference type="ARBA" id="ARBA00010394"/>
    </source>
</evidence>
<evidence type="ECO:0000256" key="3">
    <source>
        <dbReference type="ARBA" id="ARBA00022737"/>
    </source>
</evidence>
<protein>
    <recommendedName>
        <fullName evidence="5">Importin subunit alpha</fullName>
    </recommendedName>
</protein>
<comment type="similarity">
    <text evidence="1 5">Belongs to the importin alpha family.</text>
</comment>
<dbReference type="Pfam" id="PF01749">
    <property type="entry name" value="IBB"/>
    <property type="match status" value="1"/>
</dbReference>
<sequence>MFREEERRSNFKKAIDSGDGRRRREETTRQIRKAKKDGMLLKRRMAAPVINANDTMADNVSSSGVKTTCTVADIPQLSLILQNPQSTEQQTEDAVRGFRRILSLERNPPVHAVLQAGVLPILIQCLTKNPQANTLIFEAAWALTNIASTEMTSAVVEGGAVPPLIQLLCHHIPDVREQAAWCLGNIAGDNTEFRNILLQHGALEPLLRNIAQPGSMSLLANVTWTVSNLCRGKPAPAFELVAPAIPYLADLLKKDVSIETKIDATWALSYLSDGPNERIEAIMNTDIVATLIGFLAANSTQLMTPTLRCLGNFVTGSDEQTQAVLDAGILDHILGLLESGKKSIRKEACWLVSNITAGTQEQIAMFIRRRDLIESIISNASNSQWDVRKEAVWALSNICTVGSDVQVMGLIQSGGLRPLADILAFNNMDNSVIGAALDGIDQVLAVGARNDRDYATHLDEFNGVEYIEALQEHPSNAVYEKTLKILETYFGGEEQEDENLAPAMTDSGTFGFGLSSPKQLFATGHGQAAAPLAFSFPNTAC</sequence>
<dbReference type="Gene3D" id="1.25.10.10">
    <property type="entry name" value="Leucine-rich Repeat Variant"/>
    <property type="match status" value="1"/>
</dbReference>
<evidence type="ECO:0000313" key="9">
    <source>
        <dbReference type="EMBL" id="CAJ1956407.1"/>
    </source>
</evidence>
<dbReference type="PIRSF" id="PIRSF005673">
    <property type="entry name" value="Importin_alpha"/>
    <property type="match status" value="1"/>
</dbReference>
<reference evidence="9" key="1">
    <citation type="submission" date="2023-08" db="EMBL/GenBank/DDBJ databases">
        <authorList>
            <person name="Audoor S."/>
            <person name="Bilcke G."/>
        </authorList>
    </citation>
    <scope>NUCLEOTIDE SEQUENCE</scope>
</reference>
<keyword evidence="10" id="KW-1185">Reference proteome</keyword>
<dbReference type="GO" id="GO:0005737">
    <property type="term" value="C:cytoplasm"/>
    <property type="evidence" value="ECO:0007669"/>
    <property type="project" value="InterPro"/>
</dbReference>
<dbReference type="PROSITE" id="PS51214">
    <property type="entry name" value="IBB"/>
    <property type="match status" value="1"/>
</dbReference>
<evidence type="ECO:0000259" key="8">
    <source>
        <dbReference type="PROSITE" id="PS51214"/>
    </source>
</evidence>
<comment type="caution">
    <text evidence="9">The sequence shown here is derived from an EMBL/GenBank/DDBJ whole genome shotgun (WGS) entry which is preliminary data.</text>
</comment>
<dbReference type="Pfam" id="PF00514">
    <property type="entry name" value="Arm"/>
    <property type="match status" value="4"/>
</dbReference>
<keyword evidence="4 5" id="KW-0653">Protein transport</keyword>
<dbReference type="Pfam" id="PF16186">
    <property type="entry name" value="Arm_3"/>
    <property type="match status" value="1"/>
</dbReference>
<dbReference type="InterPro" id="IPR024931">
    <property type="entry name" value="Importin_alpha"/>
</dbReference>
<feature type="region of interest" description="Disordered" evidence="7">
    <location>
        <begin position="1"/>
        <end position="31"/>
    </location>
</feature>
<dbReference type="AlphaFoldDB" id="A0AAD2FYD7"/>
<gene>
    <name evidence="9" type="ORF">CYCCA115_LOCUS16218</name>
</gene>
<dbReference type="InterPro" id="IPR002652">
    <property type="entry name" value="Importin-a_IBB"/>
</dbReference>
<dbReference type="InterPro" id="IPR011989">
    <property type="entry name" value="ARM-like"/>
</dbReference>
<dbReference type="GO" id="GO:0061608">
    <property type="term" value="F:nuclear import signal receptor activity"/>
    <property type="evidence" value="ECO:0007669"/>
    <property type="project" value="InterPro"/>
</dbReference>
<dbReference type="GO" id="GO:0006606">
    <property type="term" value="P:protein import into nucleus"/>
    <property type="evidence" value="ECO:0007669"/>
    <property type="project" value="InterPro"/>
</dbReference>
<dbReference type="InterPro" id="IPR016024">
    <property type="entry name" value="ARM-type_fold"/>
</dbReference>
<evidence type="ECO:0000256" key="6">
    <source>
        <dbReference type="PROSITE-ProRule" id="PRU00259"/>
    </source>
</evidence>
<feature type="compositionally biased region" description="Basic and acidic residues" evidence="7">
    <location>
        <begin position="1"/>
        <end position="29"/>
    </location>
</feature>
<dbReference type="InterPro" id="IPR000225">
    <property type="entry name" value="Armadillo"/>
</dbReference>
<feature type="repeat" description="ARM" evidence="6">
    <location>
        <begin position="117"/>
        <end position="147"/>
    </location>
</feature>
<dbReference type="InterPro" id="IPR036975">
    <property type="entry name" value="Importin-a_IBB_sf"/>
</dbReference>
<keyword evidence="3" id="KW-0677">Repeat</keyword>
<evidence type="ECO:0000256" key="7">
    <source>
        <dbReference type="SAM" id="MobiDB-lite"/>
    </source>
</evidence>
<keyword evidence="2 5" id="KW-0813">Transport</keyword>
<accession>A0AAD2FYD7</accession>
<feature type="domain" description="IBB" evidence="8">
    <location>
        <begin position="1"/>
        <end position="53"/>
    </location>
</feature>
<evidence type="ECO:0000256" key="2">
    <source>
        <dbReference type="ARBA" id="ARBA00022448"/>
    </source>
</evidence>
<dbReference type="SUPFAM" id="SSF48371">
    <property type="entry name" value="ARM repeat"/>
    <property type="match status" value="1"/>
</dbReference>